<gene>
    <name evidence="1" type="ORF">SDC9_121795</name>
</gene>
<proteinExistence type="predicted"/>
<evidence type="ECO:0000313" key="1">
    <source>
        <dbReference type="EMBL" id="MPM74806.1"/>
    </source>
</evidence>
<dbReference type="EMBL" id="VSSQ01026204">
    <property type="protein sequence ID" value="MPM74806.1"/>
    <property type="molecule type" value="Genomic_DNA"/>
</dbReference>
<reference evidence="1" key="1">
    <citation type="submission" date="2019-08" db="EMBL/GenBank/DDBJ databases">
        <authorList>
            <person name="Kucharzyk K."/>
            <person name="Murdoch R.W."/>
            <person name="Higgins S."/>
            <person name="Loffler F."/>
        </authorList>
    </citation>
    <scope>NUCLEOTIDE SEQUENCE</scope>
</reference>
<comment type="caution">
    <text evidence="1">The sequence shown here is derived from an EMBL/GenBank/DDBJ whole genome shotgun (WGS) entry which is preliminary data.</text>
</comment>
<organism evidence="1">
    <name type="scientific">bioreactor metagenome</name>
    <dbReference type="NCBI Taxonomy" id="1076179"/>
    <lineage>
        <taxon>unclassified sequences</taxon>
        <taxon>metagenomes</taxon>
        <taxon>ecological metagenomes</taxon>
    </lineage>
</organism>
<name>A0A645CCV6_9ZZZZ</name>
<sequence>MPKIDVSFKQTSRDMKLYTKVMALEEKSEYMKNALEFYEKYRNYEAEIALYIKKIESMEVE</sequence>
<dbReference type="AlphaFoldDB" id="A0A645CCV6"/>
<accession>A0A645CCV6</accession>
<protein>
    <submittedName>
        <fullName evidence="1">Uncharacterized protein</fullName>
    </submittedName>
</protein>